<evidence type="ECO:0000313" key="7">
    <source>
        <dbReference type="EMBL" id="KAL2472740.1"/>
    </source>
</evidence>
<reference evidence="8" key="2">
    <citation type="submission" date="2024-07" db="EMBL/GenBank/DDBJ databases">
        <title>Two chromosome-level genome assemblies of Korean endemic species Abeliophyllum distichum and Forsythia ovata (Oleaceae).</title>
        <authorList>
            <person name="Mun J.H."/>
        </authorList>
    </citation>
    <scope>NUCLEOTIDE SEQUENCE</scope>
    <source>
        <strain evidence="8">KNKB202402200001</strain>
        <tissue evidence="8">Leaf</tissue>
    </source>
</reference>
<dbReference type="Gene3D" id="3.40.30.10">
    <property type="entry name" value="Glutaredoxin"/>
    <property type="match status" value="1"/>
</dbReference>
<dbReference type="InterPro" id="IPR036282">
    <property type="entry name" value="Glutathione-S-Trfase_C_sf"/>
</dbReference>
<evidence type="ECO:0000256" key="2">
    <source>
        <dbReference type="ARBA" id="ARBA00022679"/>
    </source>
</evidence>
<organism evidence="8 9">
    <name type="scientific">Forsythia ovata</name>
    <dbReference type="NCBI Taxonomy" id="205694"/>
    <lineage>
        <taxon>Eukaryota</taxon>
        <taxon>Viridiplantae</taxon>
        <taxon>Streptophyta</taxon>
        <taxon>Embryophyta</taxon>
        <taxon>Tracheophyta</taxon>
        <taxon>Spermatophyta</taxon>
        <taxon>Magnoliopsida</taxon>
        <taxon>eudicotyledons</taxon>
        <taxon>Gunneridae</taxon>
        <taxon>Pentapetalae</taxon>
        <taxon>asterids</taxon>
        <taxon>lamiids</taxon>
        <taxon>Lamiales</taxon>
        <taxon>Oleaceae</taxon>
        <taxon>Forsythieae</taxon>
        <taxon>Forsythia</taxon>
    </lineage>
</organism>
<dbReference type="Pfam" id="PF00043">
    <property type="entry name" value="GST_C"/>
    <property type="match status" value="1"/>
</dbReference>
<dbReference type="InterPro" id="IPR040079">
    <property type="entry name" value="Glutathione_S-Trfase"/>
</dbReference>
<feature type="domain" description="GST N-terminal" evidence="5">
    <location>
        <begin position="3"/>
        <end position="82"/>
    </location>
</feature>
<dbReference type="PROSITE" id="PS50405">
    <property type="entry name" value="GST_CTER"/>
    <property type="match status" value="1"/>
</dbReference>
<dbReference type="Proteomes" id="UP001604277">
    <property type="component" value="Unassembled WGS sequence"/>
</dbReference>
<dbReference type="InterPro" id="IPR004046">
    <property type="entry name" value="GST_C"/>
</dbReference>
<dbReference type="InterPro" id="IPR045074">
    <property type="entry name" value="GST_C_Tau"/>
</dbReference>
<dbReference type="SFLD" id="SFLDS00019">
    <property type="entry name" value="Glutathione_Transferase_(cytos"/>
    <property type="match status" value="1"/>
</dbReference>
<keyword evidence="9" id="KW-1185">Reference proteome</keyword>
<dbReference type="PANTHER" id="PTHR11260:SF769">
    <property type="entry name" value="GLUTATHIONE TRANSFERASE"/>
    <property type="match status" value="1"/>
</dbReference>
<dbReference type="GO" id="GO:0004364">
    <property type="term" value="F:glutathione transferase activity"/>
    <property type="evidence" value="ECO:0007669"/>
    <property type="project" value="UniProtKB-EC"/>
</dbReference>
<dbReference type="SUPFAM" id="SSF47616">
    <property type="entry name" value="GST C-terminal domain-like"/>
    <property type="match status" value="1"/>
</dbReference>
<comment type="catalytic activity">
    <reaction evidence="3">
        <text>RX + glutathione = an S-substituted glutathione + a halide anion + H(+)</text>
        <dbReference type="Rhea" id="RHEA:16437"/>
        <dbReference type="ChEBI" id="CHEBI:15378"/>
        <dbReference type="ChEBI" id="CHEBI:16042"/>
        <dbReference type="ChEBI" id="CHEBI:17792"/>
        <dbReference type="ChEBI" id="CHEBI:57925"/>
        <dbReference type="ChEBI" id="CHEBI:90779"/>
        <dbReference type="EC" id="2.5.1.18"/>
    </reaction>
</comment>
<evidence type="ECO:0000256" key="4">
    <source>
        <dbReference type="RuleBase" id="RU003494"/>
    </source>
</evidence>
<dbReference type="InterPro" id="IPR045073">
    <property type="entry name" value="Omega/Tau-like"/>
</dbReference>
<dbReference type="PROSITE" id="PS50404">
    <property type="entry name" value="GST_NTER"/>
    <property type="match status" value="1"/>
</dbReference>
<evidence type="ECO:0000256" key="3">
    <source>
        <dbReference type="ARBA" id="ARBA00047960"/>
    </source>
</evidence>
<feature type="domain" description="GST C-terminal" evidence="6">
    <location>
        <begin position="88"/>
        <end position="216"/>
    </location>
</feature>
<evidence type="ECO:0000259" key="5">
    <source>
        <dbReference type="PROSITE" id="PS50404"/>
    </source>
</evidence>
<comment type="caution">
    <text evidence="8">The sequence shown here is derived from an EMBL/GenBank/DDBJ whole genome shotgun (WGS) entry which is preliminary data.</text>
</comment>
<sequence length="222" mass="25544">MGDEVILLDLWSSPFAMRVRIALNEKGIDYESREEDLSNKSPLLLKMNPVHKQVPVLIHNGKPVSESIIIVQYIDDMWKDIAPLLPSHPYERARARFWADYVDKKIYGTGKLVWATEGEVQEVAKKELIECFKMMESELGEKSYFGGNTFGLVDVALIPFNSWFYALETCGNLSLIDECPKLVAWAKRCMQRESVSKSLPDQYKIYQHLLDLKKKLEAQNKV</sequence>
<dbReference type="EMBL" id="JBFOLJ010000015">
    <property type="protein sequence ID" value="KAL2472740.1"/>
    <property type="molecule type" value="Genomic_DNA"/>
</dbReference>
<dbReference type="PANTHER" id="PTHR11260">
    <property type="entry name" value="GLUTATHIONE S-TRANSFERASE, GST, SUPERFAMILY, GST DOMAIN CONTAINING"/>
    <property type="match status" value="1"/>
</dbReference>
<dbReference type="SUPFAM" id="SSF52833">
    <property type="entry name" value="Thioredoxin-like"/>
    <property type="match status" value="1"/>
</dbReference>
<dbReference type="CDD" id="cd03058">
    <property type="entry name" value="GST_N_Tau"/>
    <property type="match status" value="1"/>
</dbReference>
<dbReference type="InterPro" id="IPR010987">
    <property type="entry name" value="Glutathione-S-Trfase_C-like"/>
</dbReference>
<dbReference type="SFLD" id="SFLDG00358">
    <property type="entry name" value="Main_(cytGST)"/>
    <property type="match status" value="1"/>
</dbReference>
<dbReference type="CDD" id="cd03185">
    <property type="entry name" value="GST_C_Tau"/>
    <property type="match status" value="1"/>
</dbReference>
<dbReference type="FunFam" id="1.20.1050.10:FF:000018">
    <property type="entry name" value="Glutathione S-transferase U20"/>
    <property type="match status" value="1"/>
</dbReference>
<evidence type="ECO:0000313" key="8">
    <source>
        <dbReference type="EMBL" id="KAL2472765.1"/>
    </source>
</evidence>
<proteinExistence type="inferred from homology"/>
<dbReference type="InterPro" id="IPR036249">
    <property type="entry name" value="Thioredoxin-like_sf"/>
</dbReference>
<dbReference type="EMBL" id="JBFOLJ010000015">
    <property type="protein sequence ID" value="KAL2472765.1"/>
    <property type="molecule type" value="Genomic_DNA"/>
</dbReference>
<dbReference type="InterPro" id="IPR004045">
    <property type="entry name" value="Glutathione_S-Trfase_N"/>
</dbReference>
<comment type="similarity">
    <text evidence="4">Belongs to the GST superfamily.</text>
</comment>
<reference evidence="9" key="1">
    <citation type="submission" date="2024-07" db="EMBL/GenBank/DDBJ databases">
        <title>Two chromosome-level genome assemblies of Korean endemic species Abeliophyllum distichum and Forsythia ovata (Oleaceae).</title>
        <authorList>
            <person name="Jang H."/>
        </authorList>
    </citation>
    <scope>NUCLEOTIDE SEQUENCE [LARGE SCALE GENOMIC DNA]</scope>
</reference>
<keyword evidence="2" id="KW-0808">Transferase</keyword>
<evidence type="ECO:0000313" key="9">
    <source>
        <dbReference type="Proteomes" id="UP001604277"/>
    </source>
</evidence>
<protein>
    <recommendedName>
        <fullName evidence="1">glutathione transferase</fullName>
        <ecNumber evidence="1">2.5.1.18</ecNumber>
    </recommendedName>
</protein>
<dbReference type="FunFam" id="3.40.30.10:FF:000014">
    <property type="entry name" value="Tau class glutathione S-transferase"/>
    <property type="match status" value="1"/>
</dbReference>
<dbReference type="EC" id="2.5.1.18" evidence="1"/>
<evidence type="ECO:0000256" key="1">
    <source>
        <dbReference type="ARBA" id="ARBA00012452"/>
    </source>
</evidence>
<dbReference type="AlphaFoldDB" id="A0ABD1Q9B2"/>
<evidence type="ECO:0000259" key="6">
    <source>
        <dbReference type="PROSITE" id="PS50405"/>
    </source>
</evidence>
<accession>A0ABD1Q9B2</accession>
<gene>
    <name evidence="7" type="ORF">Fot_48476</name>
    <name evidence="8" type="ORF">Fot_48501</name>
</gene>
<dbReference type="Pfam" id="PF02798">
    <property type="entry name" value="GST_N"/>
    <property type="match status" value="1"/>
</dbReference>
<name>A0ABD1Q9B2_9LAMI</name>
<dbReference type="Gene3D" id="1.20.1050.10">
    <property type="match status" value="1"/>
</dbReference>
<dbReference type="SFLD" id="SFLDG01152">
    <property type="entry name" value="Main.3:_Omega-_and_Tau-like"/>
    <property type="match status" value="1"/>
</dbReference>